<dbReference type="EMBL" id="PVMZ01000004">
    <property type="protein sequence ID" value="PRX23002.1"/>
    <property type="molecule type" value="Genomic_DNA"/>
</dbReference>
<name>A0A2T0KHT7_9ACTN</name>
<dbReference type="RefSeq" id="WP_275414878.1">
    <property type="nucleotide sequence ID" value="NZ_BOMO01000022.1"/>
</dbReference>
<evidence type="ECO:0000313" key="1">
    <source>
        <dbReference type="EMBL" id="PRX23002.1"/>
    </source>
</evidence>
<organism evidence="1 2">
    <name type="scientific">Actinoplanes italicus</name>
    <dbReference type="NCBI Taxonomy" id="113567"/>
    <lineage>
        <taxon>Bacteria</taxon>
        <taxon>Bacillati</taxon>
        <taxon>Actinomycetota</taxon>
        <taxon>Actinomycetes</taxon>
        <taxon>Micromonosporales</taxon>
        <taxon>Micromonosporaceae</taxon>
        <taxon>Actinoplanes</taxon>
    </lineage>
</organism>
<evidence type="ECO:0000313" key="2">
    <source>
        <dbReference type="Proteomes" id="UP000239415"/>
    </source>
</evidence>
<protein>
    <submittedName>
        <fullName evidence="1">Uncharacterized protein</fullName>
    </submittedName>
</protein>
<dbReference type="AlphaFoldDB" id="A0A2T0KHT7"/>
<comment type="caution">
    <text evidence="1">The sequence shown here is derived from an EMBL/GenBank/DDBJ whole genome shotgun (WGS) entry which is preliminary data.</text>
</comment>
<reference evidence="1 2" key="1">
    <citation type="submission" date="2018-03" db="EMBL/GenBank/DDBJ databases">
        <title>Genomic Encyclopedia of Archaeal and Bacterial Type Strains, Phase II (KMG-II): from individual species to whole genera.</title>
        <authorList>
            <person name="Goeker M."/>
        </authorList>
    </citation>
    <scope>NUCLEOTIDE SEQUENCE [LARGE SCALE GENOMIC DNA]</scope>
    <source>
        <strain evidence="1 2">DSM 43146</strain>
    </source>
</reference>
<proteinExistence type="predicted"/>
<keyword evidence="2" id="KW-1185">Reference proteome</keyword>
<gene>
    <name evidence="1" type="ORF">CLV67_104530</name>
</gene>
<sequence length="41" mass="4653">MTRTVRTGRERLWSTLMDLKKIGGYDDEATGPRGMRLANQA</sequence>
<dbReference type="Proteomes" id="UP000239415">
    <property type="component" value="Unassembled WGS sequence"/>
</dbReference>
<accession>A0A2T0KHT7</accession>